<dbReference type="SUPFAM" id="SSF102588">
    <property type="entry name" value="LmbE-like"/>
    <property type="match status" value="1"/>
</dbReference>
<dbReference type="Gene3D" id="3.40.50.10320">
    <property type="entry name" value="LmbE-like"/>
    <property type="match status" value="1"/>
</dbReference>
<reference evidence="3" key="1">
    <citation type="journal article" date="2019" name="Int. J. Syst. Evol. Microbiol.">
        <title>The Global Catalogue of Microorganisms (GCM) 10K type strain sequencing project: providing services to taxonomists for standard genome sequencing and annotation.</title>
        <authorList>
            <consortium name="The Broad Institute Genomics Platform"/>
            <consortium name="The Broad Institute Genome Sequencing Center for Infectious Disease"/>
            <person name="Wu L."/>
            <person name="Ma J."/>
        </authorList>
    </citation>
    <scope>NUCLEOTIDE SEQUENCE [LARGE SCALE GENOMIC DNA]</scope>
    <source>
        <strain evidence="3">JCM 16902</strain>
    </source>
</reference>
<evidence type="ECO:0000313" key="2">
    <source>
        <dbReference type="EMBL" id="GAA3614642.1"/>
    </source>
</evidence>
<gene>
    <name evidence="2" type="ORF">GCM10022223_33640</name>
</gene>
<dbReference type="InterPro" id="IPR003737">
    <property type="entry name" value="GlcNAc_PI_deacetylase-related"/>
</dbReference>
<dbReference type="Pfam" id="PF02585">
    <property type="entry name" value="PIG-L"/>
    <property type="match status" value="1"/>
</dbReference>
<protein>
    <submittedName>
        <fullName evidence="2">PIG-L family deacetylase</fullName>
    </submittedName>
</protein>
<keyword evidence="3" id="KW-1185">Reference proteome</keyword>
<name>A0ABP6ZMM6_9ACTN</name>
<proteinExistence type="predicted"/>
<dbReference type="InterPro" id="IPR024078">
    <property type="entry name" value="LmbE-like_dom_sf"/>
</dbReference>
<dbReference type="RefSeq" id="WP_231487481.1">
    <property type="nucleotide sequence ID" value="NZ_BAAAZO010000005.1"/>
</dbReference>
<organism evidence="2 3">
    <name type="scientific">Kineosporia mesophila</name>
    <dbReference type="NCBI Taxonomy" id="566012"/>
    <lineage>
        <taxon>Bacteria</taxon>
        <taxon>Bacillati</taxon>
        <taxon>Actinomycetota</taxon>
        <taxon>Actinomycetes</taxon>
        <taxon>Kineosporiales</taxon>
        <taxon>Kineosporiaceae</taxon>
        <taxon>Kineosporia</taxon>
    </lineage>
</organism>
<evidence type="ECO:0000256" key="1">
    <source>
        <dbReference type="ARBA" id="ARBA00022833"/>
    </source>
</evidence>
<evidence type="ECO:0000313" key="3">
    <source>
        <dbReference type="Proteomes" id="UP001501074"/>
    </source>
</evidence>
<dbReference type="PANTHER" id="PTHR12993">
    <property type="entry name" value="N-ACETYLGLUCOSAMINYL-PHOSPHATIDYLINOSITOL DE-N-ACETYLASE-RELATED"/>
    <property type="match status" value="1"/>
</dbReference>
<sequence>MRTRTLVSFHAHPDDEALLTGGTLARVAAMGHRVVLAFATDGEAGLASTAASGSDLRQTRVKELERAAGALGCARVVRFALPDSGWIPGHVPDEGTFSRLPVEDASAALTQVLEEEQADALTIYDPAGGYGHPDHQQVHRAGMHAAFLAGTPCVLEATLPRQPLLRFVRLARWVPGLLDSVEAQRFETAFTPREEITHQVDVRPYLKAKRRALQAHASQASSDSGPRTLRLLLSLPTPVFQRVAGKEYFVERTPPSSITHDLLGTTA</sequence>
<dbReference type="Proteomes" id="UP001501074">
    <property type="component" value="Unassembled WGS sequence"/>
</dbReference>
<dbReference type="PANTHER" id="PTHR12993:SF26">
    <property type="entry name" value="1D-MYO-INOSITOL 2-ACETAMIDO-2-DEOXY-ALPHA-D-GLUCOPYRANOSIDE DEACETYLASE"/>
    <property type="match status" value="1"/>
</dbReference>
<keyword evidence="1" id="KW-0862">Zinc</keyword>
<accession>A0ABP6ZMM6</accession>
<comment type="caution">
    <text evidence="2">The sequence shown here is derived from an EMBL/GenBank/DDBJ whole genome shotgun (WGS) entry which is preliminary data.</text>
</comment>
<dbReference type="EMBL" id="BAAAZO010000005">
    <property type="protein sequence ID" value="GAA3614642.1"/>
    <property type="molecule type" value="Genomic_DNA"/>
</dbReference>